<keyword evidence="6" id="KW-0378">Hydrolase</keyword>
<dbReference type="PRINTS" id="PR00413">
    <property type="entry name" value="HADHALOGNASE"/>
</dbReference>
<comment type="cofactor">
    <cofactor evidence="1">
        <name>Mg(2+)</name>
        <dbReference type="ChEBI" id="CHEBI:18420"/>
    </cofactor>
</comment>
<evidence type="ECO:0000313" key="6">
    <source>
        <dbReference type="EMBL" id="QIN78140.1"/>
    </source>
</evidence>
<dbReference type="SFLD" id="SFLDS00003">
    <property type="entry name" value="Haloacid_Dehalogenase"/>
    <property type="match status" value="1"/>
</dbReference>
<dbReference type="GO" id="GO:0016787">
    <property type="term" value="F:hydrolase activity"/>
    <property type="evidence" value="ECO:0007669"/>
    <property type="project" value="UniProtKB-KW"/>
</dbReference>
<dbReference type="SUPFAM" id="SSF56784">
    <property type="entry name" value="HAD-like"/>
    <property type="match status" value="1"/>
</dbReference>
<evidence type="ECO:0000313" key="7">
    <source>
        <dbReference type="Proteomes" id="UP000502706"/>
    </source>
</evidence>
<dbReference type="KEGG" id="rmar:GBA65_06035"/>
<reference evidence="6 7" key="1">
    <citation type="submission" date="2019-10" db="EMBL/GenBank/DDBJ databases">
        <title>Rubrobacter sp nov SCSIO 52915 isolated from a deep-sea sediment in the South China Sea.</title>
        <authorList>
            <person name="Chen R.W."/>
        </authorList>
    </citation>
    <scope>NUCLEOTIDE SEQUENCE [LARGE SCALE GENOMIC DNA]</scope>
    <source>
        <strain evidence="6 7">SCSIO 52915</strain>
    </source>
</reference>
<dbReference type="InterPro" id="IPR023198">
    <property type="entry name" value="PGP-like_dom2"/>
</dbReference>
<dbReference type="EMBL" id="CP045121">
    <property type="protein sequence ID" value="QIN78140.1"/>
    <property type="molecule type" value="Genomic_DNA"/>
</dbReference>
<dbReference type="AlphaFoldDB" id="A0A6G8PVB2"/>
<dbReference type="SFLD" id="SFLDG01135">
    <property type="entry name" value="C1.5.6:_HAD__Beta-PGM__Phospha"/>
    <property type="match status" value="1"/>
</dbReference>
<dbReference type="InterPro" id="IPR036412">
    <property type="entry name" value="HAD-like_sf"/>
</dbReference>
<keyword evidence="5" id="KW-0119">Carbohydrate metabolism</keyword>
<dbReference type="PANTHER" id="PTHR46193">
    <property type="entry name" value="6-PHOSPHOGLUCONATE PHOSPHATASE"/>
    <property type="match status" value="1"/>
</dbReference>
<accession>A0A6G8PVB2</accession>
<dbReference type="Gene3D" id="3.40.50.1000">
    <property type="entry name" value="HAD superfamily/HAD-like"/>
    <property type="match status" value="1"/>
</dbReference>
<comment type="similarity">
    <text evidence="2">Belongs to the HAD-like hydrolase superfamily. CbbY/CbbZ/Gph/YieH family.</text>
</comment>
<sequence>MLKALLFDLDGTLAETDSVHHPTWADLLKPYGYSVDWAFFQERLSGRLNPDIVAELLPDLSEQEGLAMVEAKEADFRERAAALEPLPGLVDFIGWAKGRGLETALVTNAPRENVLAVVRALGLDEVFEPVILADEVGVGKPDPAPYLAALDALGVRAGEALAFEDSPSGIASAVAAGVPTVGVASTHDPGKLGSLGVALVVHDFSDPELEAFVEAR</sequence>
<dbReference type="NCBIfam" id="TIGR01509">
    <property type="entry name" value="HAD-SF-IA-v3"/>
    <property type="match status" value="1"/>
</dbReference>
<evidence type="ECO:0000256" key="2">
    <source>
        <dbReference type="ARBA" id="ARBA00006171"/>
    </source>
</evidence>
<keyword evidence="3" id="KW-0479">Metal-binding</keyword>
<evidence type="ECO:0000256" key="5">
    <source>
        <dbReference type="ARBA" id="ARBA00023277"/>
    </source>
</evidence>
<dbReference type="InterPro" id="IPR006439">
    <property type="entry name" value="HAD-SF_hydro_IA"/>
</dbReference>
<proteinExistence type="inferred from homology"/>
<evidence type="ECO:0000256" key="1">
    <source>
        <dbReference type="ARBA" id="ARBA00001946"/>
    </source>
</evidence>
<dbReference type="Pfam" id="PF00702">
    <property type="entry name" value="Hydrolase"/>
    <property type="match status" value="1"/>
</dbReference>
<keyword evidence="7" id="KW-1185">Reference proteome</keyword>
<dbReference type="SFLD" id="SFLDG01129">
    <property type="entry name" value="C1.5:_HAD__Beta-PGM__Phosphata"/>
    <property type="match status" value="1"/>
</dbReference>
<keyword evidence="4" id="KW-0460">Magnesium</keyword>
<dbReference type="Gene3D" id="1.10.150.240">
    <property type="entry name" value="Putative phosphatase, domain 2"/>
    <property type="match status" value="1"/>
</dbReference>
<dbReference type="InterPro" id="IPR051600">
    <property type="entry name" value="Beta-PGM-like"/>
</dbReference>
<dbReference type="GO" id="GO:0046872">
    <property type="term" value="F:metal ion binding"/>
    <property type="evidence" value="ECO:0007669"/>
    <property type="project" value="UniProtKB-KW"/>
</dbReference>
<dbReference type="Proteomes" id="UP000502706">
    <property type="component" value="Chromosome"/>
</dbReference>
<dbReference type="PANTHER" id="PTHR46193:SF18">
    <property type="entry name" value="HEXITOL PHOSPHATASE B"/>
    <property type="match status" value="1"/>
</dbReference>
<organism evidence="6 7">
    <name type="scientific">Rubrobacter marinus</name>
    <dbReference type="NCBI Taxonomy" id="2653852"/>
    <lineage>
        <taxon>Bacteria</taxon>
        <taxon>Bacillati</taxon>
        <taxon>Actinomycetota</taxon>
        <taxon>Rubrobacteria</taxon>
        <taxon>Rubrobacterales</taxon>
        <taxon>Rubrobacteraceae</taxon>
        <taxon>Rubrobacter</taxon>
    </lineage>
</organism>
<name>A0A6G8PVB2_9ACTN</name>
<evidence type="ECO:0000256" key="4">
    <source>
        <dbReference type="ARBA" id="ARBA00022842"/>
    </source>
</evidence>
<evidence type="ECO:0000256" key="3">
    <source>
        <dbReference type="ARBA" id="ARBA00022723"/>
    </source>
</evidence>
<dbReference type="InterPro" id="IPR023214">
    <property type="entry name" value="HAD_sf"/>
</dbReference>
<dbReference type="RefSeq" id="WP_166395816.1">
    <property type="nucleotide sequence ID" value="NZ_CP045121.1"/>
</dbReference>
<protein>
    <submittedName>
        <fullName evidence="6">HAD-IA family hydrolase</fullName>
    </submittedName>
</protein>
<gene>
    <name evidence="6" type="ORF">GBA65_06035</name>
</gene>